<dbReference type="Proteomes" id="UP000821865">
    <property type="component" value="Chromosome 11"/>
</dbReference>
<dbReference type="EMBL" id="CM023480">
    <property type="protein sequence ID" value="KAH7971319.1"/>
    <property type="molecule type" value="Genomic_DNA"/>
</dbReference>
<comment type="caution">
    <text evidence="1">The sequence shown here is derived from an EMBL/GenBank/DDBJ whole genome shotgun (WGS) entry which is preliminary data.</text>
</comment>
<evidence type="ECO:0000313" key="2">
    <source>
        <dbReference type="Proteomes" id="UP000821865"/>
    </source>
</evidence>
<sequence>MTSGHDYRTQLILASVNRSADPCDDFYAYVCNRWNEAHPIPDDMAGMSPFAEVTIKVEQDLRGISEEEGIKAVRRVLEKNGLGKWPVLHHKESEDIGDLKDIVEKTGLRSLFTVQITKDMGNLTAHVLQAFELLPLVSKQFQALYSELKHAVYGVKKDLPRWMTCVAHLQEIMKNTIGRLYTEKRLTKEAKQELWEMKKRVAYPEMFLSDEYIDKEFSTVGTVRKYEHFVEIMDRFQRVAYEQLLSTLRASVRDSKDEYFSAFTIK</sequence>
<name>A0ACB8DL76_DERSI</name>
<organism evidence="1 2">
    <name type="scientific">Dermacentor silvarum</name>
    <name type="common">Tick</name>
    <dbReference type="NCBI Taxonomy" id="543639"/>
    <lineage>
        <taxon>Eukaryota</taxon>
        <taxon>Metazoa</taxon>
        <taxon>Ecdysozoa</taxon>
        <taxon>Arthropoda</taxon>
        <taxon>Chelicerata</taxon>
        <taxon>Arachnida</taxon>
        <taxon>Acari</taxon>
        <taxon>Parasitiformes</taxon>
        <taxon>Ixodida</taxon>
        <taxon>Ixodoidea</taxon>
        <taxon>Ixodidae</taxon>
        <taxon>Rhipicephalinae</taxon>
        <taxon>Dermacentor</taxon>
    </lineage>
</organism>
<keyword evidence="2" id="KW-1185">Reference proteome</keyword>
<evidence type="ECO:0000313" key="1">
    <source>
        <dbReference type="EMBL" id="KAH7971319.1"/>
    </source>
</evidence>
<reference evidence="1" key="1">
    <citation type="submission" date="2020-05" db="EMBL/GenBank/DDBJ databases">
        <title>Large-scale comparative analyses of tick genomes elucidate their genetic diversity and vector capacities.</title>
        <authorList>
            <person name="Jia N."/>
            <person name="Wang J."/>
            <person name="Shi W."/>
            <person name="Du L."/>
            <person name="Sun Y."/>
            <person name="Zhan W."/>
            <person name="Jiang J."/>
            <person name="Wang Q."/>
            <person name="Zhang B."/>
            <person name="Ji P."/>
            <person name="Sakyi L.B."/>
            <person name="Cui X."/>
            <person name="Yuan T."/>
            <person name="Jiang B."/>
            <person name="Yang W."/>
            <person name="Lam T.T.-Y."/>
            <person name="Chang Q."/>
            <person name="Ding S."/>
            <person name="Wang X."/>
            <person name="Zhu J."/>
            <person name="Ruan X."/>
            <person name="Zhao L."/>
            <person name="Wei J."/>
            <person name="Que T."/>
            <person name="Du C."/>
            <person name="Cheng J."/>
            <person name="Dai P."/>
            <person name="Han X."/>
            <person name="Huang E."/>
            <person name="Gao Y."/>
            <person name="Liu J."/>
            <person name="Shao H."/>
            <person name="Ye R."/>
            <person name="Li L."/>
            <person name="Wei W."/>
            <person name="Wang X."/>
            <person name="Wang C."/>
            <person name="Yang T."/>
            <person name="Huo Q."/>
            <person name="Li W."/>
            <person name="Guo W."/>
            <person name="Chen H."/>
            <person name="Zhou L."/>
            <person name="Ni X."/>
            <person name="Tian J."/>
            <person name="Zhou Y."/>
            <person name="Sheng Y."/>
            <person name="Liu T."/>
            <person name="Pan Y."/>
            <person name="Xia L."/>
            <person name="Li J."/>
            <person name="Zhao F."/>
            <person name="Cao W."/>
        </authorList>
    </citation>
    <scope>NUCLEOTIDE SEQUENCE</scope>
    <source>
        <strain evidence="1">Dsil-2018</strain>
    </source>
</reference>
<accession>A0ACB8DL76</accession>
<gene>
    <name evidence="1" type="ORF">HPB49_021453</name>
</gene>
<proteinExistence type="predicted"/>
<protein>
    <submittedName>
        <fullName evidence="1">Uncharacterized protein</fullName>
    </submittedName>
</protein>